<reference evidence="25" key="1">
    <citation type="journal article" date="2014" name="Mol. Phylogenet. Evol.">
        <title>Phylogenetic disassembly of species boundaries in a widespread group of Australian skinks (Scincidae: Ctenotus).</title>
        <authorList>
            <person name="Rabosky D.L."/>
            <person name="Hutchinson M.N."/>
            <person name="Donnellan S.C."/>
            <person name="Talaba A.L."/>
            <person name="Lovette I.J."/>
        </authorList>
    </citation>
    <scope>NUCLEOTIDE SEQUENCE</scope>
    <source>
        <strain evidence="23">SCHOW151206</strain>
        <strain evidence="24">SCHOW151228</strain>
        <strain evidence="25">SCHOW151241</strain>
    </source>
</reference>
<evidence type="ECO:0000256" key="13">
    <source>
        <dbReference type="ARBA" id="ARBA00023004"/>
    </source>
</evidence>
<evidence type="ECO:0000256" key="18">
    <source>
        <dbReference type="PIRSR" id="PIRSR038885-1"/>
    </source>
</evidence>
<dbReference type="FunFam" id="1.20.810.10:FF:000002">
    <property type="entry name" value="Cytochrome b"/>
    <property type="match status" value="1"/>
</dbReference>
<protein>
    <recommendedName>
        <fullName evidence="4 20">Cytochrome b</fullName>
    </recommendedName>
</protein>
<dbReference type="EMBL" id="KJ505800">
    <property type="protein sequence ID" value="AIG53360.1"/>
    <property type="molecule type" value="Genomic_DNA"/>
</dbReference>
<gene>
    <name evidence="25" type="primary">cytb</name>
</gene>
<dbReference type="GO" id="GO:0016491">
    <property type="term" value="F:oxidoreductase activity"/>
    <property type="evidence" value="ECO:0007669"/>
    <property type="project" value="UniProtKB-UniRule"/>
</dbReference>
<evidence type="ECO:0000259" key="21">
    <source>
        <dbReference type="PROSITE" id="PS51002"/>
    </source>
</evidence>
<evidence type="ECO:0000256" key="7">
    <source>
        <dbReference type="ARBA" id="ARBA00022660"/>
    </source>
</evidence>
<dbReference type="InterPro" id="IPR048260">
    <property type="entry name" value="Cytochrome_b_C_euk/bac"/>
</dbReference>
<dbReference type="PIRSF" id="PIRSF038885">
    <property type="entry name" value="COB"/>
    <property type="match status" value="1"/>
</dbReference>
<dbReference type="PANTHER" id="PTHR19271">
    <property type="entry name" value="CYTOCHROME B"/>
    <property type="match status" value="1"/>
</dbReference>
<keyword evidence="9 19" id="KW-0479">Metal-binding</keyword>
<feature type="transmembrane region" description="Helical" evidence="20">
    <location>
        <begin position="321"/>
        <end position="341"/>
    </location>
</feature>
<comment type="similarity">
    <text evidence="17 20">Belongs to the cytochrome b family.</text>
</comment>
<accession>A0A075TH27</accession>
<dbReference type="GO" id="GO:0006122">
    <property type="term" value="P:mitochondrial electron transport, ubiquinol to cytochrome c"/>
    <property type="evidence" value="ECO:0007669"/>
    <property type="project" value="TreeGrafter"/>
</dbReference>
<evidence type="ECO:0000256" key="9">
    <source>
        <dbReference type="ARBA" id="ARBA00022723"/>
    </source>
</evidence>
<dbReference type="CDD" id="cd00284">
    <property type="entry name" value="Cytochrome_b_N"/>
    <property type="match status" value="1"/>
</dbReference>
<dbReference type="GO" id="GO:0005743">
    <property type="term" value="C:mitochondrial inner membrane"/>
    <property type="evidence" value="ECO:0007669"/>
    <property type="project" value="UniProtKB-SubCell"/>
</dbReference>
<dbReference type="Pfam" id="PF00033">
    <property type="entry name" value="Cytochrome_B"/>
    <property type="match status" value="1"/>
</dbReference>
<evidence type="ECO:0000256" key="20">
    <source>
        <dbReference type="RuleBase" id="RU362117"/>
    </source>
</evidence>
<evidence type="ECO:0000313" key="24">
    <source>
        <dbReference type="EMBL" id="AIG53360.1"/>
    </source>
</evidence>
<feature type="binding site" description="axial binding residue" evidence="19">
    <location>
        <position position="197"/>
    </location>
    <ligand>
        <name>heme b</name>
        <dbReference type="ChEBI" id="CHEBI:60344"/>
        <label>b566</label>
    </ligand>
    <ligandPart>
        <name>Fe</name>
        <dbReference type="ChEBI" id="CHEBI:18248"/>
    </ligandPart>
</feature>
<evidence type="ECO:0000256" key="3">
    <source>
        <dbReference type="ARBA" id="ARBA00011660"/>
    </source>
</evidence>
<feature type="binding site" description="axial binding residue" evidence="19">
    <location>
        <position position="98"/>
    </location>
    <ligand>
        <name>heme b</name>
        <dbReference type="ChEBI" id="CHEBI:60344"/>
        <label>b566</label>
    </ligand>
    <ligandPart>
        <name>Fe</name>
        <dbReference type="ChEBI" id="CHEBI:18248"/>
    </ligandPart>
</feature>
<keyword evidence="11 20" id="KW-0249">Electron transport</keyword>
<feature type="binding site" evidence="18">
    <location>
        <position position="202"/>
    </location>
    <ligand>
        <name>a ubiquinone</name>
        <dbReference type="ChEBI" id="CHEBI:16389"/>
    </ligand>
</feature>
<evidence type="ECO:0000256" key="14">
    <source>
        <dbReference type="ARBA" id="ARBA00023075"/>
    </source>
</evidence>
<evidence type="ECO:0000256" key="11">
    <source>
        <dbReference type="ARBA" id="ARBA00022982"/>
    </source>
</evidence>
<evidence type="ECO:0000256" key="6">
    <source>
        <dbReference type="ARBA" id="ARBA00022617"/>
    </source>
</evidence>
<keyword evidence="14" id="KW-0830">Ubiquinone</keyword>
<feature type="transmembrane region" description="Helical" evidence="20">
    <location>
        <begin position="114"/>
        <end position="134"/>
    </location>
</feature>
<keyword evidence="10" id="KW-0999">Mitochondrion inner membrane</keyword>
<comment type="subcellular location">
    <subcellularLocation>
        <location evidence="2">Mitochondrion inner membrane</location>
        <topology evidence="2">Multi-pass membrane protein</topology>
    </subcellularLocation>
</comment>
<dbReference type="EMBL" id="KJ505799">
    <property type="protein sequence ID" value="AIG53359.1"/>
    <property type="molecule type" value="Genomic_DNA"/>
</dbReference>
<keyword evidence="12 20" id="KW-1133">Transmembrane helix</keyword>
<evidence type="ECO:0000256" key="5">
    <source>
        <dbReference type="ARBA" id="ARBA00022448"/>
    </source>
</evidence>
<dbReference type="InterPro" id="IPR016174">
    <property type="entry name" value="Di-haem_cyt_TM"/>
</dbReference>
<dbReference type="PANTHER" id="PTHR19271:SF16">
    <property type="entry name" value="CYTOCHROME B"/>
    <property type="match status" value="1"/>
</dbReference>
<dbReference type="PROSITE" id="PS51002">
    <property type="entry name" value="CYTB_NTER"/>
    <property type="match status" value="1"/>
</dbReference>
<feature type="transmembrane region" description="Helical" evidence="20">
    <location>
        <begin position="347"/>
        <end position="371"/>
    </location>
</feature>
<comment type="cofactor">
    <cofactor evidence="19">
        <name>heme</name>
        <dbReference type="ChEBI" id="CHEBI:30413"/>
    </cofactor>
    <text evidence="19">Binds 2 heme groups non-covalently.</text>
</comment>
<keyword evidence="7 20" id="KW-0679">Respiratory chain</keyword>
<dbReference type="GO" id="GO:0046872">
    <property type="term" value="F:metal ion binding"/>
    <property type="evidence" value="ECO:0007669"/>
    <property type="project" value="UniProtKB-UniRule"/>
</dbReference>
<feature type="binding site" description="axial binding residue" evidence="19">
    <location>
        <position position="84"/>
    </location>
    <ligand>
        <name>heme b</name>
        <dbReference type="ChEBI" id="CHEBI:60344"/>
        <label>b562</label>
    </ligand>
    <ligandPart>
        <name>Fe</name>
        <dbReference type="ChEBI" id="CHEBI:18248"/>
    </ligandPart>
</feature>
<dbReference type="InterPro" id="IPR005798">
    <property type="entry name" value="Cyt_b/b6_C"/>
</dbReference>
<feature type="domain" description="Cytochrome b/b6 C-terminal region profile" evidence="22">
    <location>
        <begin position="211"/>
        <end position="380"/>
    </location>
</feature>
<feature type="transmembrane region" description="Helical" evidence="20">
    <location>
        <begin position="289"/>
        <end position="309"/>
    </location>
</feature>
<keyword evidence="8 20" id="KW-0812">Transmembrane</keyword>
<feature type="transmembrane region" description="Helical" evidence="20">
    <location>
        <begin position="78"/>
        <end position="99"/>
    </location>
</feature>
<feature type="transmembrane region" description="Helical" evidence="20">
    <location>
        <begin position="141"/>
        <end position="159"/>
    </location>
</feature>
<evidence type="ECO:0000256" key="1">
    <source>
        <dbReference type="ARBA" id="ARBA00002566"/>
    </source>
</evidence>
<dbReference type="PROSITE" id="PS51003">
    <property type="entry name" value="CYTB_CTER"/>
    <property type="match status" value="1"/>
</dbReference>
<dbReference type="CDD" id="cd00290">
    <property type="entry name" value="cytochrome_b_C"/>
    <property type="match status" value="1"/>
</dbReference>
<feature type="transmembrane region" description="Helical" evidence="20">
    <location>
        <begin position="230"/>
        <end position="251"/>
    </location>
</feature>
<dbReference type="GO" id="GO:0008121">
    <property type="term" value="F:quinol-cytochrome-c reductase activity"/>
    <property type="evidence" value="ECO:0007669"/>
    <property type="project" value="InterPro"/>
</dbReference>
<dbReference type="EMBL" id="KJ505801">
    <property type="protein sequence ID" value="AIG53361.1"/>
    <property type="molecule type" value="Genomic_DNA"/>
</dbReference>
<evidence type="ECO:0000256" key="16">
    <source>
        <dbReference type="ARBA" id="ARBA00023136"/>
    </source>
</evidence>
<evidence type="ECO:0000313" key="23">
    <source>
        <dbReference type="EMBL" id="AIG53359.1"/>
    </source>
</evidence>
<dbReference type="InterPro" id="IPR030689">
    <property type="entry name" value="Cytochrome_b"/>
</dbReference>
<evidence type="ECO:0000256" key="12">
    <source>
        <dbReference type="ARBA" id="ARBA00022989"/>
    </source>
</evidence>
<organism evidence="25">
    <name type="scientific">Ctenotus schomburgkii</name>
    <dbReference type="NCBI Taxonomy" id="480779"/>
    <lineage>
        <taxon>Eukaryota</taxon>
        <taxon>Metazoa</taxon>
        <taxon>Chordata</taxon>
        <taxon>Craniata</taxon>
        <taxon>Vertebrata</taxon>
        <taxon>Euteleostomi</taxon>
        <taxon>Lepidosauria</taxon>
        <taxon>Squamata</taxon>
        <taxon>Bifurcata</taxon>
        <taxon>Unidentata</taxon>
        <taxon>Scinciformata</taxon>
        <taxon>Scincidae</taxon>
        <taxon>Sphenomorphinae</taxon>
        <taxon>Ctenotus</taxon>
    </lineage>
</organism>
<sequence length="380" mass="42738">MTHNLRKTHPILKIVNSSFIDLPSPSNISAWWNFGSLLGLCLILQVLTGLFLAMHYTADISSAFSSVAHICRDVQYGWLIRNLHANGASMFFICLYLHIGRGLYYGSYMFKETWNIGVILLLLVMATAFVGYVLPWGQMSFWGATVITNLLSAIPYIGTNLVEWIWGGFSVDNATLTRFFTFHFLLPFAIMGASMLHLLFLHETGSNNPTGLTSNTDKIPFHPYYSYKDLLGATLFILLLLSLALFSPNLLGDPENFTPANPLVTPPHIKPEWYFLFAYAILRSIPNKLGGVLALLFSILILMLAPMLHTSKQRGNAFRPLSQILFWTLVSNIIILTWIGGQPVEDPFIIIGQIASTTYFIIFLVLMPMVAKMENTLMKW</sequence>
<dbReference type="InterPro" id="IPR048259">
    <property type="entry name" value="Cytochrome_b_N_euk/bac"/>
</dbReference>
<keyword evidence="6 19" id="KW-0349">Heme</keyword>
<keyword evidence="5 20" id="KW-0813">Transport</keyword>
<geneLocation type="mitochondrion" evidence="25"/>
<evidence type="ECO:0000256" key="10">
    <source>
        <dbReference type="ARBA" id="ARBA00022792"/>
    </source>
</evidence>
<comment type="function">
    <text evidence="1 20">Component of the ubiquinol-cytochrome c reductase complex (complex III or cytochrome b-c1 complex) that is part of the mitochondrial respiratory chain. The b-c1 complex mediates electron transfer from ubiquinol to cytochrome c. Contributes to the generation of a proton gradient across the mitochondrial membrane that is then used for ATP synthesis.</text>
</comment>
<dbReference type="AlphaFoldDB" id="A0A075TH27"/>
<evidence type="ECO:0000259" key="22">
    <source>
        <dbReference type="PROSITE" id="PS51003"/>
    </source>
</evidence>
<feature type="domain" description="Cytochrome b/b6 N-terminal region profile" evidence="21">
    <location>
        <begin position="1"/>
        <end position="210"/>
    </location>
</feature>
<comment type="subunit">
    <text evidence="3">The cytochrome bc1 complex contains 3 respiratory subunits (MT-CYB, CYC1 and UQCRFS1), 2 core proteins (UQCRC1 and UQCRC2) and probably 6 low-molecular weight proteins.</text>
</comment>
<dbReference type="Pfam" id="PF00032">
    <property type="entry name" value="Cytochrom_B_C"/>
    <property type="match status" value="1"/>
</dbReference>
<evidence type="ECO:0000256" key="19">
    <source>
        <dbReference type="PIRSR" id="PIRSR038885-2"/>
    </source>
</evidence>
<feature type="binding site" description="axial binding residue" evidence="19">
    <location>
        <position position="183"/>
    </location>
    <ligand>
        <name>heme b</name>
        <dbReference type="ChEBI" id="CHEBI:60344"/>
        <label>b562</label>
    </ligand>
    <ligandPart>
        <name>Fe</name>
        <dbReference type="ChEBI" id="CHEBI:18248"/>
    </ligandPart>
</feature>
<dbReference type="InterPro" id="IPR005797">
    <property type="entry name" value="Cyt_b/b6_N"/>
</dbReference>
<dbReference type="InterPro" id="IPR027387">
    <property type="entry name" value="Cytb/b6-like_sf"/>
</dbReference>
<feature type="transmembrane region" description="Helical" evidence="20">
    <location>
        <begin position="179"/>
        <end position="201"/>
    </location>
</feature>
<evidence type="ECO:0000256" key="4">
    <source>
        <dbReference type="ARBA" id="ARBA00013531"/>
    </source>
</evidence>
<evidence type="ECO:0000256" key="2">
    <source>
        <dbReference type="ARBA" id="ARBA00004448"/>
    </source>
</evidence>
<dbReference type="SUPFAM" id="SSF81648">
    <property type="entry name" value="a domain/subunit of cytochrome bc1 complex (Ubiquinol-cytochrome c reductase)"/>
    <property type="match status" value="1"/>
</dbReference>
<dbReference type="GO" id="GO:0045275">
    <property type="term" value="C:respiratory chain complex III"/>
    <property type="evidence" value="ECO:0007669"/>
    <property type="project" value="InterPro"/>
</dbReference>
<keyword evidence="16 20" id="KW-0472">Membrane</keyword>
<dbReference type="SUPFAM" id="SSF81342">
    <property type="entry name" value="Transmembrane di-heme cytochromes"/>
    <property type="match status" value="1"/>
</dbReference>
<evidence type="ECO:0000256" key="17">
    <source>
        <dbReference type="ARBA" id="ARBA00061233"/>
    </source>
</evidence>
<dbReference type="InterPro" id="IPR036150">
    <property type="entry name" value="Cyt_b/b6_C_sf"/>
</dbReference>
<evidence type="ECO:0000313" key="25">
    <source>
        <dbReference type="EMBL" id="AIG53361.1"/>
    </source>
</evidence>
<feature type="transmembrane region" description="Helical" evidence="20">
    <location>
        <begin position="31"/>
        <end position="57"/>
    </location>
</feature>
<evidence type="ECO:0000256" key="8">
    <source>
        <dbReference type="ARBA" id="ARBA00022692"/>
    </source>
</evidence>
<keyword evidence="13 19" id="KW-0408">Iron</keyword>
<keyword evidence="15 20" id="KW-0496">Mitochondrion</keyword>
<comment type="cofactor">
    <cofactor evidence="20">
        <name>heme b</name>
        <dbReference type="ChEBI" id="CHEBI:60344"/>
    </cofactor>
    <text evidence="20">Binds 2 heme groups non-covalently.</text>
</comment>
<evidence type="ECO:0000256" key="15">
    <source>
        <dbReference type="ARBA" id="ARBA00023128"/>
    </source>
</evidence>
<name>A0A075TH27_9SAUR</name>
<proteinExistence type="inferred from homology"/>
<dbReference type="Gene3D" id="1.20.810.10">
    <property type="entry name" value="Cytochrome Bc1 Complex, Chain C"/>
    <property type="match status" value="1"/>
</dbReference>